<evidence type="ECO:0000259" key="2">
    <source>
        <dbReference type="Pfam" id="PF00535"/>
    </source>
</evidence>
<evidence type="ECO:0000256" key="1">
    <source>
        <dbReference type="ARBA" id="ARBA00022679"/>
    </source>
</evidence>
<organism evidence="4 5">
    <name type="scientific">Pedobacter panaciterrae</name>
    <dbReference type="NCBI Taxonomy" id="363849"/>
    <lineage>
        <taxon>Bacteria</taxon>
        <taxon>Pseudomonadati</taxon>
        <taxon>Bacteroidota</taxon>
        <taxon>Sphingobacteriia</taxon>
        <taxon>Sphingobacteriales</taxon>
        <taxon>Sphingobacteriaceae</taxon>
        <taxon>Pedobacter</taxon>
    </lineage>
</organism>
<dbReference type="Gene3D" id="3.90.550.10">
    <property type="entry name" value="Spore Coat Polysaccharide Biosynthesis Protein SpsA, Chain A"/>
    <property type="match status" value="1"/>
</dbReference>
<dbReference type="InterPro" id="IPR027791">
    <property type="entry name" value="Galactosyl_T_C"/>
</dbReference>
<evidence type="ECO:0000313" key="5">
    <source>
        <dbReference type="Proteomes" id="UP001378956"/>
    </source>
</evidence>
<gene>
    <name evidence="4" type="ORF">WAE58_25775</name>
</gene>
<dbReference type="PANTHER" id="PTHR43685:SF3">
    <property type="entry name" value="SLR2126 PROTEIN"/>
    <property type="match status" value="1"/>
</dbReference>
<keyword evidence="5" id="KW-1185">Reference proteome</keyword>
<feature type="domain" description="Galactosyltransferase C-terminal" evidence="3">
    <location>
        <begin position="168"/>
        <end position="231"/>
    </location>
</feature>
<proteinExistence type="predicted"/>
<protein>
    <submittedName>
        <fullName evidence="4">Glycosyltransferase family 2 protein</fullName>
    </submittedName>
</protein>
<evidence type="ECO:0000313" key="4">
    <source>
        <dbReference type="EMBL" id="MEJ2905881.1"/>
    </source>
</evidence>
<reference evidence="4 5" key="1">
    <citation type="submission" date="2024-03" db="EMBL/GenBank/DDBJ databases">
        <title>Sequence of Lycoming College Course Isolates.</title>
        <authorList>
            <person name="Plotts O."/>
            <person name="Newman J."/>
        </authorList>
    </citation>
    <scope>NUCLEOTIDE SEQUENCE [LARGE SCALE GENOMIC DNA]</scope>
    <source>
        <strain evidence="4 5">CJB-3</strain>
    </source>
</reference>
<dbReference type="SUPFAM" id="SSF53448">
    <property type="entry name" value="Nucleotide-diphospho-sugar transferases"/>
    <property type="match status" value="1"/>
</dbReference>
<dbReference type="InterPro" id="IPR029044">
    <property type="entry name" value="Nucleotide-diphossugar_trans"/>
</dbReference>
<accession>A0ABU8NW59</accession>
<dbReference type="RefSeq" id="WP_172659196.1">
    <property type="nucleotide sequence ID" value="NZ_CBFGNQ010000017.1"/>
</dbReference>
<feature type="domain" description="Glycosyltransferase 2-like" evidence="2">
    <location>
        <begin position="9"/>
        <end position="133"/>
    </location>
</feature>
<dbReference type="CDD" id="cd06420">
    <property type="entry name" value="GT2_Chondriotin_Pol_N"/>
    <property type="match status" value="1"/>
</dbReference>
<keyword evidence="1" id="KW-0808">Transferase</keyword>
<evidence type="ECO:0000259" key="3">
    <source>
        <dbReference type="Pfam" id="PF02709"/>
    </source>
</evidence>
<dbReference type="InterPro" id="IPR050834">
    <property type="entry name" value="Glycosyltransf_2"/>
</dbReference>
<dbReference type="EMBL" id="JBBEUB010000017">
    <property type="protein sequence ID" value="MEJ2905881.1"/>
    <property type="molecule type" value="Genomic_DNA"/>
</dbReference>
<sequence length="265" mass="30407">MNNKISVTLVISTYNWPKALELVFKSILNLRVFPNEIIIADDGSDDRTKATIEEFKQQIKVPVKHLWQEDLGFRKTIIMNRAISSASGNYIIQIDGDIILHPKFIADHIEEAQHGYYIKGSRSMLSADLTNTIISTKNIRISSLTKGVGSKINASYLPIFSGFFKGNHFRSNNLRGCNFSFWKHDFIAVNGYNNDLEGWGHEDIELAARLTNLGIRQRQLKLKAVCFHLYHRINSRHNEDVNFKKYLNAVRKKIIRCKNGIITEL</sequence>
<dbReference type="InterPro" id="IPR001173">
    <property type="entry name" value="Glyco_trans_2-like"/>
</dbReference>
<dbReference type="Pfam" id="PF00535">
    <property type="entry name" value="Glycos_transf_2"/>
    <property type="match status" value="1"/>
</dbReference>
<dbReference type="Pfam" id="PF02709">
    <property type="entry name" value="Glyco_transf_7C"/>
    <property type="match status" value="1"/>
</dbReference>
<dbReference type="Proteomes" id="UP001378956">
    <property type="component" value="Unassembled WGS sequence"/>
</dbReference>
<name>A0ABU8NW59_9SPHI</name>
<comment type="caution">
    <text evidence="4">The sequence shown here is derived from an EMBL/GenBank/DDBJ whole genome shotgun (WGS) entry which is preliminary data.</text>
</comment>
<dbReference type="PANTHER" id="PTHR43685">
    <property type="entry name" value="GLYCOSYLTRANSFERASE"/>
    <property type="match status" value="1"/>
</dbReference>